<dbReference type="GO" id="GO:0071555">
    <property type="term" value="P:cell wall organization"/>
    <property type="evidence" value="ECO:0007669"/>
    <property type="project" value="UniProtKB-KW"/>
</dbReference>
<feature type="compositionally biased region" description="Polar residues" evidence="8">
    <location>
        <begin position="14"/>
        <end position="41"/>
    </location>
</feature>
<keyword evidence="6 7" id="KW-0961">Cell wall biogenesis/degradation</keyword>
<feature type="region of interest" description="Disordered" evidence="8">
    <location>
        <begin position="1"/>
        <end position="41"/>
    </location>
</feature>
<evidence type="ECO:0000256" key="3">
    <source>
        <dbReference type="ARBA" id="ARBA00022989"/>
    </source>
</evidence>
<dbReference type="RefSeq" id="WP_053961337.1">
    <property type="nucleotide sequence ID" value="NZ_CAMJVL010000002.1"/>
</dbReference>
<keyword evidence="2 7" id="KW-0812">Transmembrane</keyword>
<evidence type="ECO:0000256" key="8">
    <source>
        <dbReference type="SAM" id="MobiDB-lite"/>
    </source>
</evidence>
<evidence type="ECO:0000256" key="5">
    <source>
        <dbReference type="ARBA" id="ARBA00023239"/>
    </source>
</evidence>
<evidence type="ECO:0000256" key="4">
    <source>
        <dbReference type="ARBA" id="ARBA00023136"/>
    </source>
</evidence>
<dbReference type="PANTHER" id="PTHR30518">
    <property type="entry name" value="ENDOLYTIC MUREIN TRANSGLYCOSYLASE"/>
    <property type="match status" value="1"/>
</dbReference>
<keyword evidence="5 7" id="KW-0456">Lyase</keyword>
<dbReference type="EMBL" id="LR584267">
    <property type="protein sequence ID" value="VHN99579.1"/>
    <property type="molecule type" value="Genomic_DNA"/>
</dbReference>
<reference evidence="9 10" key="1">
    <citation type="submission" date="2019-04" db="EMBL/GenBank/DDBJ databases">
        <authorList>
            <person name="Seth-Smith MB H."/>
            <person name="Seth-Smith H."/>
        </authorList>
    </citation>
    <scope>NUCLEOTIDE SEQUENCE [LARGE SCALE GENOMIC DNA]</scope>
    <source>
        <strain evidence="9">USB-603019</strain>
    </source>
</reference>
<organism evidence="9 10">
    <name type="scientific">Lawsonella clevelandensis</name>
    <dbReference type="NCBI Taxonomy" id="1528099"/>
    <lineage>
        <taxon>Bacteria</taxon>
        <taxon>Bacillati</taxon>
        <taxon>Actinomycetota</taxon>
        <taxon>Actinomycetes</taxon>
        <taxon>Mycobacteriales</taxon>
        <taxon>Lawsonellaceae</taxon>
        <taxon>Lawsonella</taxon>
    </lineage>
</organism>
<comment type="similarity">
    <text evidence="7">Belongs to the transglycosylase MltG family.</text>
</comment>
<evidence type="ECO:0000256" key="6">
    <source>
        <dbReference type="ARBA" id="ARBA00023316"/>
    </source>
</evidence>
<dbReference type="OrthoDB" id="9814591at2"/>
<dbReference type="GO" id="GO:0008932">
    <property type="term" value="F:lytic endotransglycosylase activity"/>
    <property type="evidence" value="ECO:0007669"/>
    <property type="project" value="UniProtKB-UniRule"/>
</dbReference>
<dbReference type="PANTHER" id="PTHR30518:SF2">
    <property type="entry name" value="ENDOLYTIC MUREIN TRANSGLYCOSYLASE"/>
    <property type="match status" value="1"/>
</dbReference>
<keyword evidence="4 7" id="KW-0472">Membrane</keyword>
<feature type="transmembrane region" description="Helical" evidence="7">
    <location>
        <begin position="57"/>
        <end position="76"/>
    </location>
</feature>
<gene>
    <name evidence="7 9" type="primary">mltG</name>
    <name evidence="9" type="ORF">LC603019_00098</name>
</gene>
<dbReference type="Pfam" id="PF02618">
    <property type="entry name" value="YceG"/>
    <property type="match status" value="1"/>
</dbReference>
<evidence type="ECO:0000256" key="7">
    <source>
        <dbReference type="HAMAP-Rule" id="MF_02065"/>
    </source>
</evidence>
<comment type="function">
    <text evidence="7">Functions as a peptidoglycan terminase that cleaves nascent peptidoglycan strands endolytically to terminate their elongation.</text>
</comment>
<dbReference type="HAMAP" id="MF_02065">
    <property type="entry name" value="MltG"/>
    <property type="match status" value="1"/>
</dbReference>
<dbReference type="NCBIfam" id="TIGR00247">
    <property type="entry name" value="endolytic transglycosylase MltG"/>
    <property type="match status" value="1"/>
</dbReference>
<dbReference type="GO" id="GO:0009252">
    <property type="term" value="P:peptidoglycan biosynthetic process"/>
    <property type="evidence" value="ECO:0007669"/>
    <property type="project" value="UniProtKB-UniRule"/>
</dbReference>
<evidence type="ECO:0000313" key="9">
    <source>
        <dbReference type="EMBL" id="VHN99579.1"/>
    </source>
</evidence>
<comment type="subcellular location">
    <subcellularLocation>
        <location evidence="7">Cell membrane</location>
        <topology evidence="7">Single-pass membrane protein</topology>
    </subcellularLocation>
</comment>
<sequence length="428" mass="45982">MGRHNGDNAPEPQSELNGGDTPTVSTPTERNEAGNTTPSRGITASFRRLDSAIDRRSTLTLGVVIVLVLALFAGLVQHRRSQVPVYPDYQGAGSGSVLVEVALGVTAASLAPKLVSMGVVKSEGAFIQAANNNPNITSMQPGFYQLRKEMAAARAVERLLDPSNRAGAVNLPGGVTLEDVRVVNGETVFGIYRHLAKASCYTKGEQRHCISAAAFRKAVANAGPAQLGVPSWARHAVAAAKYPARKIEGLILPGVHVFNPTHTPLEIIRELVTSSAEIYQQSGLVDAAKAQKLLPYEVVVGASLIQREVGAADYGKAARVIVNRLKRHQPLQFDSTVNYGLSEQQVATSEAARGTETPWNTYAMKGLPTTPICSPTLEAVEAMEKPTPGKWLYFVTVDKQGTTKFNVTLKDHERDIEEAHRNGVFDSQ</sequence>
<dbReference type="AlphaFoldDB" id="A0A5E3ZVG0"/>
<keyword evidence="1 7" id="KW-1003">Cell membrane</keyword>
<keyword evidence="3 7" id="KW-1133">Transmembrane helix</keyword>
<proteinExistence type="inferred from homology"/>
<dbReference type="EC" id="4.2.2.29" evidence="7"/>
<dbReference type="Proteomes" id="UP000324288">
    <property type="component" value="Chromosome"/>
</dbReference>
<comment type="catalytic activity">
    <reaction evidence="7">
        <text>a peptidoglycan chain = a peptidoglycan chain with N-acetyl-1,6-anhydromuramyl-[peptide] at the reducing end + a peptidoglycan chain with N-acetylglucosamine at the non-reducing end.</text>
        <dbReference type="EC" id="4.2.2.29"/>
    </reaction>
</comment>
<evidence type="ECO:0000256" key="1">
    <source>
        <dbReference type="ARBA" id="ARBA00022475"/>
    </source>
</evidence>
<feature type="site" description="Important for catalytic activity" evidence="7">
    <location>
        <position position="308"/>
    </location>
</feature>
<evidence type="ECO:0000256" key="2">
    <source>
        <dbReference type="ARBA" id="ARBA00022692"/>
    </source>
</evidence>
<dbReference type="GO" id="GO:0005886">
    <property type="term" value="C:plasma membrane"/>
    <property type="evidence" value="ECO:0007669"/>
    <property type="project" value="UniProtKB-SubCell"/>
</dbReference>
<dbReference type="Gene3D" id="3.30.1490.480">
    <property type="entry name" value="Endolytic murein transglycosylase"/>
    <property type="match status" value="1"/>
</dbReference>
<accession>A0A5E3ZVG0</accession>
<name>A0A5E3ZVG0_9ACTN</name>
<dbReference type="GeneID" id="84894106"/>
<keyword evidence="10" id="KW-1185">Reference proteome</keyword>
<dbReference type="InterPro" id="IPR003770">
    <property type="entry name" value="MLTG-like"/>
</dbReference>
<protein>
    <recommendedName>
        <fullName evidence="7">Endolytic murein transglycosylase</fullName>
        <ecNumber evidence="7">4.2.2.29</ecNumber>
    </recommendedName>
    <alternativeName>
        <fullName evidence="7">Peptidoglycan lytic transglycosylase</fullName>
    </alternativeName>
    <alternativeName>
        <fullName evidence="7">Peptidoglycan polymerization terminase</fullName>
    </alternativeName>
</protein>
<evidence type="ECO:0000313" key="10">
    <source>
        <dbReference type="Proteomes" id="UP000324288"/>
    </source>
</evidence>